<keyword evidence="3" id="KW-1185">Reference proteome</keyword>
<keyword evidence="2" id="KW-0808">Transferase</keyword>
<proteinExistence type="predicted"/>
<feature type="domain" description="Polysaccharide pyruvyl transferase" evidence="1">
    <location>
        <begin position="22"/>
        <end position="299"/>
    </location>
</feature>
<evidence type="ECO:0000259" key="1">
    <source>
        <dbReference type="Pfam" id="PF04230"/>
    </source>
</evidence>
<dbReference type="Pfam" id="PF04230">
    <property type="entry name" value="PS_pyruv_trans"/>
    <property type="match status" value="1"/>
</dbReference>
<evidence type="ECO:0000313" key="2">
    <source>
        <dbReference type="EMBL" id="PSJ38939.1"/>
    </source>
</evidence>
<dbReference type="EMBL" id="PXYI01000005">
    <property type="protein sequence ID" value="PSJ38939.1"/>
    <property type="molecule type" value="Genomic_DNA"/>
</dbReference>
<comment type="caution">
    <text evidence="2">The sequence shown here is derived from an EMBL/GenBank/DDBJ whole genome shotgun (WGS) entry which is preliminary data.</text>
</comment>
<evidence type="ECO:0000313" key="3">
    <source>
        <dbReference type="Proteomes" id="UP000241167"/>
    </source>
</evidence>
<gene>
    <name evidence="2" type="ORF">C7I55_16625</name>
</gene>
<accession>A0A2P7QLX2</accession>
<reference evidence="2 3" key="1">
    <citation type="submission" date="2018-03" db="EMBL/GenBank/DDBJ databases">
        <title>The draft genome of Sphingosinicella sp. GL-C-18.</title>
        <authorList>
            <person name="Liu L."/>
            <person name="Li L."/>
            <person name="Liang L."/>
            <person name="Zhang X."/>
            <person name="Wang T."/>
        </authorList>
    </citation>
    <scope>NUCLEOTIDE SEQUENCE [LARGE SCALE GENOMIC DNA]</scope>
    <source>
        <strain evidence="2 3">GL-C-18</strain>
    </source>
</reference>
<dbReference type="InterPro" id="IPR007345">
    <property type="entry name" value="Polysacch_pyruvyl_Trfase"/>
</dbReference>
<protein>
    <submittedName>
        <fullName evidence="2">Polysaccharide pyruvyl transferase family protein</fullName>
    </submittedName>
</protein>
<dbReference type="GO" id="GO:0016740">
    <property type="term" value="F:transferase activity"/>
    <property type="evidence" value="ECO:0007669"/>
    <property type="project" value="UniProtKB-KW"/>
</dbReference>
<dbReference type="AlphaFoldDB" id="A0A2P7QLX2"/>
<name>A0A2P7QLX2_9SPHN</name>
<sequence>MADRPLSAVPKIGILTFHRCINYGSYWQARALVEGLRARGHDAVLLDHHCEQVNRVEWRCAFQPLLPERSARSDFPLYKKKARKIIDAVDRLPRSRRFSLHAPDAMERYDLVVVGSDEVWNMRHPWYGGKPIFYGAGIQAKRLASYAASFGNHDASDGLDAAWADKLRRFSAISVRDDNSRALLRDALGVEPDLVLDPCLQFPPVVPETEQETERPYVALYGHNFPQWYGEAVRAWADSRGYRIVSIGYRSAYADEQAIDAGPEDFSRLIGRAAAVATNFFHGCVFALLHDRPFAAVSSAYRSNKVRDLMRTVGAEPHLTMDPEDAPRIGDLLGTPLDPAIGRRIVGLRQQSDAYLAHALA</sequence>
<dbReference type="RefSeq" id="WP_106514134.1">
    <property type="nucleotide sequence ID" value="NZ_PXYI01000005.1"/>
</dbReference>
<organism evidence="2 3">
    <name type="scientific">Allosphingosinicella deserti</name>
    <dbReference type="NCBI Taxonomy" id="2116704"/>
    <lineage>
        <taxon>Bacteria</taxon>
        <taxon>Pseudomonadati</taxon>
        <taxon>Pseudomonadota</taxon>
        <taxon>Alphaproteobacteria</taxon>
        <taxon>Sphingomonadales</taxon>
        <taxon>Sphingomonadaceae</taxon>
        <taxon>Allosphingosinicella</taxon>
    </lineage>
</organism>
<dbReference type="OrthoDB" id="9799278at2"/>
<dbReference type="Proteomes" id="UP000241167">
    <property type="component" value="Unassembled WGS sequence"/>
</dbReference>